<dbReference type="AlphaFoldDB" id="A0A0G4GG88"/>
<evidence type="ECO:0000256" key="1">
    <source>
        <dbReference type="SAM" id="SignalP"/>
    </source>
</evidence>
<dbReference type="InterPro" id="IPR001623">
    <property type="entry name" value="DnaJ_domain"/>
</dbReference>
<dbReference type="GO" id="GO:0006457">
    <property type="term" value="P:protein folding"/>
    <property type="evidence" value="ECO:0007669"/>
    <property type="project" value="InterPro"/>
</dbReference>
<dbReference type="PANTHER" id="PTHR43888">
    <property type="entry name" value="DNAJ-LIKE-2, ISOFORM A-RELATED"/>
    <property type="match status" value="1"/>
</dbReference>
<gene>
    <name evidence="3" type="ORF">Vbra_17735</name>
</gene>
<dbReference type="InterPro" id="IPR036869">
    <property type="entry name" value="J_dom_sf"/>
</dbReference>
<dbReference type="SMART" id="SM00271">
    <property type="entry name" value="DnaJ"/>
    <property type="match status" value="1"/>
</dbReference>
<dbReference type="VEuPathDB" id="CryptoDB:Vbra_17735"/>
<dbReference type="InterPro" id="IPR018253">
    <property type="entry name" value="DnaJ_domain_CS"/>
</dbReference>
<dbReference type="PhylomeDB" id="A0A0G4GG88"/>
<dbReference type="Gene3D" id="2.60.260.20">
    <property type="entry name" value="Urease metallochaperone UreE, N-terminal domain"/>
    <property type="match status" value="2"/>
</dbReference>
<dbReference type="InParanoid" id="A0A0G4GG88"/>
<dbReference type="Proteomes" id="UP000041254">
    <property type="component" value="Unassembled WGS sequence"/>
</dbReference>
<dbReference type="SUPFAM" id="SSF46565">
    <property type="entry name" value="Chaperone J-domain"/>
    <property type="match status" value="1"/>
</dbReference>
<sequence length="369" mass="41632">MFPSRSIACPPWLVSLLLPLIVLLSATLSQCGRDFYKILGVKKESSASEIKKAYRKLSMKYHPDKNPEKEASKKFAEIAEAYEILSDDEKRSIYDNHGEEGLKQQHQESHMDPFDIFSAFGFGGGRRRKGRGEKEKTPNLDMKLRVTLEQLYFGELFHVTYRRQVLCVNVDECTVDRRDCQGAGLRVVTQQMGPGFIVQNQMQDDSCVGPGKAWKKKCKACPKGQTEEEPVLLTAYVEAGMTSGDTITFEGVADHKVGYEPGDLNFVVTETQHDRFVRRGNDLLTTVEIPLLDALVGFETQFRHLDGKDFPLKKDDVTDHGETMTVKGKGMPVRGGKEGSFGDLLITFHIKFPDKLTKKQKELVREAFK</sequence>
<dbReference type="SUPFAM" id="SSF49493">
    <property type="entry name" value="HSP40/DnaJ peptide-binding domain"/>
    <property type="match status" value="2"/>
</dbReference>
<dbReference type="OMA" id="NIYESFF"/>
<feature type="signal peptide" evidence="1">
    <location>
        <begin position="1"/>
        <end position="31"/>
    </location>
</feature>
<keyword evidence="1" id="KW-0732">Signal</keyword>
<evidence type="ECO:0000313" key="3">
    <source>
        <dbReference type="EMBL" id="CEM28628.1"/>
    </source>
</evidence>
<dbReference type="InterPro" id="IPR044713">
    <property type="entry name" value="DNJA1/2-like"/>
</dbReference>
<dbReference type="CDD" id="cd06257">
    <property type="entry name" value="DnaJ"/>
    <property type="match status" value="1"/>
</dbReference>
<dbReference type="EMBL" id="CDMY01000656">
    <property type="protein sequence ID" value="CEM28628.1"/>
    <property type="molecule type" value="Genomic_DNA"/>
</dbReference>
<dbReference type="OrthoDB" id="550424at2759"/>
<accession>A0A0G4GG88</accession>
<organism evidence="3 4">
    <name type="scientific">Vitrella brassicaformis (strain CCMP3155)</name>
    <dbReference type="NCBI Taxonomy" id="1169540"/>
    <lineage>
        <taxon>Eukaryota</taxon>
        <taxon>Sar</taxon>
        <taxon>Alveolata</taxon>
        <taxon>Colpodellida</taxon>
        <taxon>Vitrellaceae</taxon>
        <taxon>Vitrella</taxon>
    </lineage>
</organism>
<dbReference type="Gene3D" id="2.10.230.10">
    <property type="entry name" value="Heat shock protein DnaJ, cysteine-rich domain"/>
    <property type="match status" value="1"/>
</dbReference>
<evidence type="ECO:0000259" key="2">
    <source>
        <dbReference type="PROSITE" id="PS50076"/>
    </source>
</evidence>
<dbReference type="Pfam" id="PF00226">
    <property type="entry name" value="DnaJ"/>
    <property type="match status" value="1"/>
</dbReference>
<name>A0A0G4GG88_VITBC</name>
<dbReference type="PROSITE" id="PS50076">
    <property type="entry name" value="DNAJ_2"/>
    <property type="match status" value="1"/>
</dbReference>
<dbReference type="PRINTS" id="PR00625">
    <property type="entry name" value="JDOMAIN"/>
</dbReference>
<dbReference type="FunCoup" id="A0A0G4GG88">
    <property type="interactions" value="12"/>
</dbReference>
<feature type="domain" description="J" evidence="2">
    <location>
        <begin position="34"/>
        <end position="98"/>
    </location>
</feature>
<keyword evidence="4" id="KW-1185">Reference proteome</keyword>
<dbReference type="FunFam" id="2.60.260.20:FF:000013">
    <property type="entry name" value="DnaJ subfamily B member 11"/>
    <property type="match status" value="1"/>
</dbReference>
<evidence type="ECO:0000313" key="4">
    <source>
        <dbReference type="Proteomes" id="UP000041254"/>
    </source>
</evidence>
<dbReference type="Gene3D" id="1.10.287.110">
    <property type="entry name" value="DnaJ domain"/>
    <property type="match status" value="1"/>
</dbReference>
<proteinExistence type="predicted"/>
<reference evidence="3 4" key="1">
    <citation type="submission" date="2014-11" db="EMBL/GenBank/DDBJ databases">
        <authorList>
            <person name="Zhu J."/>
            <person name="Qi W."/>
            <person name="Song R."/>
        </authorList>
    </citation>
    <scope>NUCLEOTIDE SEQUENCE [LARGE SCALE GENOMIC DNA]</scope>
</reference>
<dbReference type="PROSITE" id="PS00636">
    <property type="entry name" value="DNAJ_1"/>
    <property type="match status" value="1"/>
</dbReference>
<dbReference type="InterPro" id="IPR008971">
    <property type="entry name" value="HSP40/DnaJ_pept-bd"/>
</dbReference>
<protein>
    <recommendedName>
        <fullName evidence="2">J domain-containing protein</fullName>
    </recommendedName>
</protein>
<dbReference type="InterPro" id="IPR002939">
    <property type="entry name" value="DnaJ_C"/>
</dbReference>
<dbReference type="GO" id="GO:0030544">
    <property type="term" value="F:Hsp70 protein binding"/>
    <property type="evidence" value="ECO:0007669"/>
    <property type="project" value="InterPro"/>
</dbReference>
<dbReference type="GO" id="GO:0051082">
    <property type="term" value="F:unfolded protein binding"/>
    <property type="evidence" value="ECO:0007669"/>
    <property type="project" value="InterPro"/>
</dbReference>
<feature type="chain" id="PRO_5005189964" description="J domain-containing protein" evidence="1">
    <location>
        <begin position="32"/>
        <end position="369"/>
    </location>
</feature>
<dbReference type="CDD" id="cd10747">
    <property type="entry name" value="DnaJ_C"/>
    <property type="match status" value="1"/>
</dbReference>
<dbReference type="Pfam" id="PF01556">
    <property type="entry name" value="DnaJ_C"/>
    <property type="match status" value="1"/>
</dbReference>
<dbReference type="STRING" id="1169540.A0A0G4GG88"/>